<comment type="similarity">
    <text evidence="7">Belongs to the TRAP transporter large permease family.</text>
</comment>
<keyword evidence="2" id="KW-1003">Cell membrane</keyword>
<comment type="caution">
    <text evidence="9">The sequence shown here is derived from an EMBL/GenBank/DDBJ whole genome shotgun (WGS) entry which is preliminary data.</text>
</comment>
<dbReference type="AlphaFoldDB" id="A0A2N5XUU0"/>
<keyword evidence="6 7" id="KW-0472">Membrane</keyword>
<dbReference type="InterPro" id="IPR004681">
    <property type="entry name" value="TRAP_DctM"/>
</dbReference>
<evidence type="ECO:0000256" key="1">
    <source>
        <dbReference type="ARBA" id="ARBA00004429"/>
    </source>
</evidence>
<feature type="transmembrane region" description="Helical" evidence="7">
    <location>
        <begin position="315"/>
        <end position="345"/>
    </location>
</feature>
<feature type="transmembrane region" description="Helical" evidence="7">
    <location>
        <begin position="168"/>
        <end position="193"/>
    </location>
</feature>
<sequence length="427" mass="45849">MTWLWIIPLMLLAFSLNMRLFLGIMTAVICYFTFFTSTPPEIAIQRFIAPALNTSLLAIPFFVMLGTLMAHSGVAERIIDVAVLLVGRVKGGLALTNILVSTMLGGLSASNLADSAMLTRMMVPEMEKHGYDRGFSAAVTAAGSLITPIIPPGIALIIYALIADVSVASMFMAGVLPGVLCAALLMVTAYLVAAKRGYMPKEAKRPTRREAGITVLRAWPAFFLVVVIIGGIRLGIFTPTEAGAVAVLMIILIGTLLHKTMNFSDILNSIYSAGKSTASVLLIIMASGALAWIFSVEKAGFAFADFITHLTDNKYLFLIALNLALLFFGMLIEGTALLIILVPLLKPTLMTMGIDPVHFGIILILNLSIGTLTPPVGTVMLVVSNLAKVDVMRFTREAVPFYIALFVALGLIIFIPEISLLLPNISK</sequence>
<feature type="transmembrane region" description="Helical" evidence="7">
    <location>
        <begin position="6"/>
        <end position="35"/>
    </location>
</feature>
<evidence type="ECO:0000256" key="2">
    <source>
        <dbReference type="ARBA" id="ARBA00022475"/>
    </source>
</evidence>
<comment type="subunit">
    <text evidence="7">The complex comprises the extracytoplasmic solute receptor protein and the two transmembrane proteins.</text>
</comment>
<reference evidence="9 10" key="1">
    <citation type="submission" date="2018-01" db="EMBL/GenBank/DDBJ databases">
        <title>The draft genome sequence of Cohaesibacter sp. H1304.</title>
        <authorList>
            <person name="Wang N.-N."/>
            <person name="Du Z.-J."/>
        </authorList>
    </citation>
    <scope>NUCLEOTIDE SEQUENCE [LARGE SCALE GENOMIC DNA]</scope>
    <source>
        <strain evidence="9 10">H1304</strain>
    </source>
</reference>
<accession>A0A2N5XUU0</accession>
<feature type="transmembrane region" description="Helical" evidence="7">
    <location>
        <begin position="134"/>
        <end position="162"/>
    </location>
</feature>
<dbReference type="RefSeq" id="WP_101532756.1">
    <property type="nucleotide sequence ID" value="NZ_JBFHIU010000026.1"/>
</dbReference>
<dbReference type="EMBL" id="PKUQ01000009">
    <property type="protein sequence ID" value="PLW78259.1"/>
    <property type="molecule type" value="Genomic_DNA"/>
</dbReference>
<keyword evidence="7" id="KW-0813">Transport</keyword>
<feature type="transmembrane region" description="Helical" evidence="7">
    <location>
        <begin position="278"/>
        <end position="295"/>
    </location>
</feature>
<dbReference type="PANTHER" id="PTHR33362">
    <property type="entry name" value="SIALIC ACID TRAP TRANSPORTER PERMEASE PROTEIN SIAT-RELATED"/>
    <property type="match status" value="1"/>
</dbReference>
<organism evidence="9 10">
    <name type="scientific">Cohaesibacter celericrescens</name>
    <dbReference type="NCBI Taxonomy" id="2067669"/>
    <lineage>
        <taxon>Bacteria</taxon>
        <taxon>Pseudomonadati</taxon>
        <taxon>Pseudomonadota</taxon>
        <taxon>Alphaproteobacteria</taxon>
        <taxon>Hyphomicrobiales</taxon>
        <taxon>Cohaesibacteraceae</taxon>
    </lineage>
</organism>
<gene>
    <name evidence="9" type="ORF">C0081_05240</name>
</gene>
<dbReference type="Proteomes" id="UP000234881">
    <property type="component" value="Unassembled WGS sequence"/>
</dbReference>
<evidence type="ECO:0000313" key="9">
    <source>
        <dbReference type="EMBL" id="PLW78259.1"/>
    </source>
</evidence>
<dbReference type="Pfam" id="PF06808">
    <property type="entry name" value="DctM"/>
    <property type="match status" value="1"/>
</dbReference>
<protein>
    <recommendedName>
        <fullName evidence="7">TRAP transporter large permease protein</fullName>
    </recommendedName>
</protein>
<keyword evidence="3 7" id="KW-0997">Cell inner membrane</keyword>
<feature type="transmembrane region" description="Helical" evidence="7">
    <location>
        <begin position="91"/>
        <end position="113"/>
    </location>
</feature>
<proteinExistence type="inferred from homology"/>
<dbReference type="GO" id="GO:0022857">
    <property type="term" value="F:transmembrane transporter activity"/>
    <property type="evidence" value="ECO:0007669"/>
    <property type="project" value="UniProtKB-UniRule"/>
</dbReference>
<evidence type="ECO:0000256" key="4">
    <source>
        <dbReference type="ARBA" id="ARBA00022692"/>
    </source>
</evidence>
<feature type="transmembrane region" description="Helical" evidence="7">
    <location>
        <begin position="401"/>
        <end position="422"/>
    </location>
</feature>
<dbReference type="PIRSF" id="PIRSF006066">
    <property type="entry name" value="HI0050"/>
    <property type="match status" value="1"/>
</dbReference>
<feature type="transmembrane region" description="Helical" evidence="7">
    <location>
        <begin position="47"/>
        <end position="71"/>
    </location>
</feature>
<keyword evidence="10" id="KW-1185">Reference proteome</keyword>
<dbReference type="InterPro" id="IPR010656">
    <property type="entry name" value="DctM"/>
</dbReference>
<dbReference type="NCBIfam" id="TIGR00786">
    <property type="entry name" value="dctM"/>
    <property type="match status" value="1"/>
</dbReference>
<feature type="transmembrane region" description="Helical" evidence="7">
    <location>
        <begin position="214"/>
        <end position="236"/>
    </location>
</feature>
<feature type="transmembrane region" description="Helical" evidence="7">
    <location>
        <begin position="242"/>
        <end position="258"/>
    </location>
</feature>
<dbReference type="OrthoDB" id="9790209at2"/>
<evidence type="ECO:0000256" key="3">
    <source>
        <dbReference type="ARBA" id="ARBA00022519"/>
    </source>
</evidence>
<evidence type="ECO:0000259" key="8">
    <source>
        <dbReference type="Pfam" id="PF06808"/>
    </source>
</evidence>
<evidence type="ECO:0000313" key="10">
    <source>
        <dbReference type="Proteomes" id="UP000234881"/>
    </source>
</evidence>
<feature type="transmembrane region" description="Helical" evidence="7">
    <location>
        <begin position="357"/>
        <end position="381"/>
    </location>
</feature>
<comment type="subcellular location">
    <subcellularLocation>
        <location evidence="1 7">Cell inner membrane</location>
        <topology evidence="1 7">Multi-pass membrane protein</topology>
    </subcellularLocation>
</comment>
<evidence type="ECO:0000256" key="5">
    <source>
        <dbReference type="ARBA" id="ARBA00022989"/>
    </source>
</evidence>
<comment type="function">
    <text evidence="7">Part of the tripartite ATP-independent periplasmic (TRAP) transport system.</text>
</comment>
<dbReference type="GO" id="GO:0005886">
    <property type="term" value="C:plasma membrane"/>
    <property type="evidence" value="ECO:0007669"/>
    <property type="project" value="UniProtKB-SubCell"/>
</dbReference>
<feature type="domain" description="TRAP C4-dicarboxylate transport system permease DctM subunit" evidence="8">
    <location>
        <begin position="9"/>
        <end position="418"/>
    </location>
</feature>
<evidence type="ECO:0000256" key="6">
    <source>
        <dbReference type="ARBA" id="ARBA00023136"/>
    </source>
</evidence>
<keyword evidence="5 7" id="KW-1133">Transmembrane helix</keyword>
<evidence type="ECO:0000256" key="7">
    <source>
        <dbReference type="RuleBase" id="RU369079"/>
    </source>
</evidence>
<keyword evidence="4 7" id="KW-0812">Transmembrane</keyword>
<name>A0A2N5XUU0_9HYPH</name>
<dbReference type="PANTHER" id="PTHR33362:SF4">
    <property type="entry name" value="2,3-DIKETO-L-GULONATE TRAP TRANSPORTER LARGE PERMEASE PROTEIN YIAN"/>
    <property type="match status" value="1"/>
</dbReference>